<gene>
    <name evidence="2" type="ORF">CC78DRAFT_222718</name>
</gene>
<sequence>MVDGADKEWIWSETHGDYYKTRLRSDGSGYDYIWARSTLPEPIPLQPPQQPQVQPPPAQDRFQPGYPPAQPIQPYDRYPPSTTYPYHNTYIPPTHPSHNYPPPSTTAYPSPALTYPQQGPNYVQHPLRSDPYVHTATRTQPTYPYQSSKPSSARMESSWQSEGYPSGSSAAGPNNSQPDQRIRRGKHTVPMNEDYSDHGEDDDEEDTTDNKGGRKKRSTTHHSV</sequence>
<organism evidence="2 3">
    <name type="scientific">Lojkania enalia</name>
    <dbReference type="NCBI Taxonomy" id="147567"/>
    <lineage>
        <taxon>Eukaryota</taxon>
        <taxon>Fungi</taxon>
        <taxon>Dikarya</taxon>
        <taxon>Ascomycota</taxon>
        <taxon>Pezizomycotina</taxon>
        <taxon>Dothideomycetes</taxon>
        <taxon>Pleosporomycetidae</taxon>
        <taxon>Pleosporales</taxon>
        <taxon>Pleosporales incertae sedis</taxon>
        <taxon>Lojkania</taxon>
    </lineage>
</organism>
<evidence type="ECO:0000256" key="1">
    <source>
        <dbReference type="SAM" id="MobiDB-lite"/>
    </source>
</evidence>
<dbReference type="Proteomes" id="UP000800093">
    <property type="component" value="Unassembled WGS sequence"/>
</dbReference>
<comment type="caution">
    <text evidence="2">The sequence shown here is derived from an EMBL/GenBank/DDBJ whole genome shotgun (WGS) entry which is preliminary data.</text>
</comment>
<feature type="compositionally biased region" description="Pro residues" evidence="1">
    <location>
        <begin position="41"/>
        <end position="58"/>
    </location>
</feature>
<evidence type="ECO:0000313" key="3">
    <source>
        <dbReference type="Proteomes" id="UP000800093"/>
    </source>
</evidence>
<accession>A0A9P4JXK7</accession>
<reference evidence="3" key="1">
    <citation type="journal article" date="2020" name="Stud. Mycol.">
        <title>101 Dothideomycetes genomes: A test case for predicting lifestyles and emergence of pathogens.</title>
        <authorList>
            <person name="Haridas S."/>
            <person name="Albert R."/>
            <person name="Binder M."/>
            <person name="Bloem J."/>
            <person name="LaButti K."/>
            <person name="Salamov A."/>
            <person name="Andreopoulos B."/>
            <person name="Baker S."/>
            <person name="Barry K."/>
            <person name="Bills G."/>
            <person name="Bluhm B."/>
            <person name="Cannon C."/>
            <person name="Castanera R."/>
            <person name="Culley D."/>
            <person name="Daum C."/>
            <person name="Ezra D."/>
            <person name="Gonzalez J."/>
            <person name="Henrissat B."/>
            <person name="Kuo A."/>
            <person name="Liang C."/>
            <person name="Lipzen A."/>
            <person name="Lutzoni F."/>
            <person name="Magnuson J."/>
            <person name="Mondo S."/>
            <person name="Nolan M."/>
            <person name="Ohm R."/>
            <person name="Pangilinan J."/>
            <person name="Park H.-J."/>
            <person name="Ramirez L."/>
            <person name="Alfaro M."/>
            <person name="Sun H."/>
            <person name="Tritt A."/>
            <person name="Yoshinaga Y."/>
            <person name="Zwiers L.-H."/>
            <person name="Turgeon B."/>
            <person name="Goodwin S."/>
            <person name="Spatafora J."/>
            <person name="Crous P."/>
            <person name="Grigoriev I."/>
        </authorList>
    </citation>
    <scope>NUCLEOTIDE SEQUENCE [LARGE SCALE GENOMIC DNA]</scope>
    <source>
        <strain evidence="3">CBS 304.66</strain>
    </source>
</reference>
<feature type="compositionally biased region" description="Basic residues" evidence="1">
    <location>
        <begin position="213"/>
        <end position="224"/>
    </location>
</feature>
<feature type="compositionally biased region" description="Polar residues" evidence="1">
    <location>
        <begin position="136"/>
        <end position="179"/>
    </location>
</feature>
<evidence type="ECO:0000313" key="2">
    <source>
        <dbReference type="EMBL" id="KAF2257552.1"/>
    </source>
</evidence>
<proteinExistence type="predicted"/>
<keyword evidence="3" id="KW-1185">Reference proteome</keyword>
<dbReference type="EMBL" id="ML986943">
    <property type="protein sequence ID" value="KAF2257552.1"/>
    <property type="molecule type" value="Genomic_DNA"/>
</dbReference>
<protein>
    <submittedName>
        <fullName evidence="2">Uncharacterized protein</fullName>
    </submittedName>
</protein>
<feature type="region of interest" description="Disordered" evidence="1">
    <location>
        <begin position="40"/>
        <end position="224"/>
    </location>
</feature>
<feature type="compositionally biased region" description="Pro residues" evidence="1">
    <location>
        <begin position="93"/>
        <end position="104"/>
    </location>
</feature>
<dbReference type="AlphaFoldDB" id="A0A9P4JXK7"/>
<name>A0A9P4JXK7_9PLEO</name>